<dbReference type="ESTHER" id="capte-r7v0v3">
    <property type="family name" value="NLS3-Tex30"/>
</dbReference>
<keyword evidence="5" id="KW-1185">Reference proteome</keyword>
<organism evidence="3">
    <name type="scientific">Capitella teleta</name>
    <name type="common">Polychaete worm</name>
    <dbReference type="NCBI Taxonomy" id="283909"/>
    <lineage>
        <taxon>Eukaryota</taxon>
        <taxon>Metazoa</taxon>
        <taxon>Spiralia</taxon>
        <taxon>Lophotrochozoa</taxon>
        <taxon>Annelida</taxon>
        <taxon>Polychaeta</taxon>
        <taxon>Sedentaria</taxon>
        <taxon>Scolecida</taxon>
        <taxon>Capitellidae</taxon>
        <taxon>Capitella</taxon>
    </lineage>
</organism>
<sequence>MITIATISPTLTPSKAPRQEQNTEIITLDHCYSKPWNTHPDASNAKPVRTLFMTKYSRYACLNRDDVIDVVSDFSNNRPLPYDVSKAVNVMQECERYVSFARLEEIPDDWEDRITRTGWTIQQNRLFNKVVKVLQTDRLSRLSLQGNKNEPVLRRNYVDKTARRIRQILSTVTWDMKLCQWLHTVLVENLSQAMLAAYLDVLQSLKSKIPSLVEKMIAPATSQCSQTVAEALALLLKRPWDPVSNMMSHHKPKKLPGNPLLLIAPCGPHVGNIPPKRNKFWNSQLGSLGKVVPVTMHTVAGGNGISVAQCLEHMIGAVRTKVVELKNHFPNRPIVLMGWHIGALVACHVSLLENVTAVVCLGFPLIGLKGTRGDCDDMLLDSRTPTLFIVGQHATTCTVDDMEDFREKMKAENSLIVVGGADDNLRKTRASKRAEGITQSMMDRCLLDEISEFLGGVIAHSSGSGDAEADLEASARKGKQLNAKKRKIVRDLNVELGAVKKEKAKPRGRIQSEVRYSLLVFSCI</sequence>
<proteinExistence type="predicted"/>
<dbReference type="STRING" id="283909.R7V0V3"/>
<dbReference type="PANTHER" id="PTHR13136:SF16">
    <property type="entry name" value="KAT8 REGULATORY NSL COMPLEX SUBUNIT 3"/>
    <property type="match status" value="1"/>
</dbReference>
<dbReference type="EnsemblMetazoa" id="CapteT172948">
    <property type="protein sequence ID" value="CapteP172948"/>
    <property type="gene ID" value="CapteG172948"/>
</dbReference>
<evidence type="ECO:0000313" key="5">
    <source>
        <dbReference type="Proteomes" id="UP000014760"/>
    </source>
</evidence>
<evidence type="ECO:0000259" key="1">
    <source>
        <dbReference type="Pfam" id="PF20408"/>
    </source>
</evidence>
<dbReference type="Proteomes" id="UP000014760">
    <property type="component" value="Unassembled WGS sequence"/>
</dbReference>
<dbReference type="Gene3D" id="3.40.50.1820">
    <property type="entry name" value="alpha/beta hydrolase"/>
    <property type="match status" value="1"/>
</dbReference>
<dbReference type="AlphaFoldDB" id="R7V0V3"/>
<dbReference type="OMA" id="MSECERN"/>
<dbReference type="OrthoDB" id="6415022at2759"/>
<evidence type="ECO:0000259" key="2">
    <source>
        <dbReference type="Pfam" id="PF23154"/>
    </source>
</evidence>
<gene>
    <name evidence="3" type="ORF">CAPTEDRAFT_172948</name>
</gene>
<dbReference type="GO" id="GO:0045944">
    <property type="term" value="P:positive regulation of transcription by RNA polymerase II"/>
    <property type="evidence" value="ECO:0007669"/>
    <property type="project" value="TreeGrafter"/>
</dbReference>
<feature type="domain" description="KANL3/Tex30 alpha/beta hydrolase-like" evidence="1">
    <location>
        <begin position="315"/>
        <end position="435"/>
    </location>
</feature>
<dbReference type="EMBL" id="KB297895">
    <property type="protein sequence ID" value="ELU09847.1"/>
    <property type="molecule type" value="Genomic_DNA"/>
</dbReference>
<evidence type="ECO:0000313" key="4">
    <source>
        <dbReference type="EnsemblMetazoa" id="CapteP172948"/>
    </source>
</evidence>
<dbReference type="InterPro" id="IPR026555">
    <property type="entry name" value="NSL3/Tex30"/>
</dbReference>
<dbReference type="Pfam" id="PF23154">
    <property type="entry name" value="KANSL3_1st"/>
    <property type="match status" value="1"/>
</dbReference>
<dbReference type="InterPro" id="IPR046879">
    <property type="entry name" value="KANL3/Tex30_Abhydrolase"/>
</dbReference>
<reference evidence="4" key="3">
    <citation type="submission" date="2015-06" db="UniProtKB">
        <authorList>
            <consortium name="EnsemblMetazoa"/>
        </authorList>
    </citation>
    <scope>IDENTIFICATION</scope>
</reference>
<evidence type="ECO:0008006" key="6">
    <source>
        <dbReference type="Google" id="ProtNLM"/>
    </source>
</evidence>
<dbReference type="EMBL" id="AMQN01006238">
    <property type="status" value="NOT_ANNOTATED_CDS"/>
    <property type="molecule type" value="Genomic_DNA"/>
</dbReference>
<dbReference type="InterPro" id="IPR029058">
    <property type="entry name" value="AB_hydrolase_fold"/>
</dbReference>
<reference evidence="5" key="1">
    <citation type="submission" date="2012-12" db="EMBL/GenBank/DDBJ databases">
        <authorList>
            <person name="Hellsten U."/>
            <person name="Grimwood J."/>
            <person name="Chapman J.A."/>
            <person name="Shapiro H."/>
            <person name="Aerts A."/>
            <person name="Otillar R.P."/>
            <person name="Terry A.Y."/>
            <person name="Boore J.L."/>
            <person name="Simakov O."/>
            <person name="Marletaz F."/>
            <person name="Cho S.-J."/>
            <person name="Edsinger-Gonzales E."/>
            <person name="Havlak P."/>
            <person name="Kuo D.-H."/>
            <person name="Larsson T."/>
            <person name="Lv J."/>
            <person name="Arendt D."/>
            <person name="Savage R."/>
            <person name="Osoegawa K."/>
            <person name="de Jong P."/>
            <person name="Lindberg D.R."/>
            <person name="Seaver E.C."/>
            <person name="Weisblat D.A."/>
            <person name="Putnam N.H."/>
            <person name="Grigoriev I.V."/>
            <person name="Rokhsar D.S."/>
        </authorList>
    </citation>
    <scope>NUCLEOTIDE SEQUENCE</scope>
    <source>
        <strain evidence="5">I ESC-2004</strain>
    </source>
</reference>
<name>R7V0V3_CAPTE</name>
<dbReference type="InterPro" id="IPR056519">
    <property type="entry name" value="KANSL3_1st"/>
</dbReference>
<accession>R7V0V3</accession>
<evidence type="ECO:0000313" key="3">
    <source>
        <dbReference type="EMBL" id="ELU09847.1"/>
    </source>
</evidence>
<dbReference type="HOGENOM" id="CLU_031578_0_0_1"/>
<dbReference type="SUPFAM" id="SSF53474">
    <property type="entry name" value="alpha/beta-Hydrolases"/>
    <property type="match status" value="1"/>
</dbReference>
<dbReference type="GO" id="GO:0044545">
    <property type="term" value="C:NSL complex"/>
    <property type="evidence" value="ECO:0007669"/>
    <property type="project" value="TreeGrafter"/>
</dbReference>
<dbReference type="PANTHER" id="PTHR13136">
    <property type="entry name" value="TESTIS DEVELOPMENT PROTEIN PRTD"/>
    <property type="match status" value="1"/>
</dbReference>
<protein>
    <recommendedName>
        <fullName evidence="6">KANL3/Tex30 alpha/beta hydrolase-like domain-containing protein</fullName>
    </recommendedName>
</protein>
<feature type="domain" description="KANSL3 helical" evidence="2">
    <location>
        <begin position="122"/>
        <end position="224"/>
    </location>
</feature>
<reference evidence="3 5" key="2">
    <citation type="journal article" date="2013" name="Nature">
        <title>Insights into bilaterian evolution from three spiralian genomes.</title>
        <authorList>
            <person name="Simakov O."/>
            <person name="Marletaz F."/>
            <person name="Cho S.J."/>
            <person name="Edsinger-Gonzales E."/>
            <person name="Havlak P."/>
            <person name="Hellsten U."/>
            <person name="Kuo D.H."/>
            <person name="Larsson T."/>
            <person name="Lv J."/>
            <person name="Arendt D."/>
            <person name="Savage R."/>
            <person name="Osoegawa K."/>
            <person name="de Jong P."/>
            <person name="Grimwood J."/>
            <person name="Chapman J.A."/>
            <person name="Shapiro H."/>
            <person name="Aerts A."/>
            <person name="Otillar R.P."/>
            <person name="Terry A.Y."/>
            <person name="Boore J.L."/>
            <person name="Grigoriev I.V."/>
            <person name="Lindberg D.R."/>
            <person name="Seaver E.C."/>
            <person name="Weisblat D.A."/>
            <person name="Putnam N.H."/>
            <person name="Rokhsar D.S."/>
        </authorList>
    </citation>
    <scope>NUCLEOTIDE SEQUENCE</scope>
    <source>
        <strain evidence="3 5">I ESC-2004</strain>
    </source>
</reference>
<dbReference type="Pfam" id="PF20408">
    <property type="entry name" value="Abhydrolase_11"/>
    <property type="match status" value="1"/>
</dbReference>